<evidence type="ECO:0000256" key="1">
    <source>
        <dbReference type="SAM" id="MobiDB-lite"/>
    </source>
</evidence>
<gene>
    <name evidence="2" type="ORF">NTJ_08173</name>
</gene>
<evidence type="ECO:0000313" key="2">
    <source>
        <dbReference type="EMBL" id="BES95363.1"/>
    </source>
</evidence>
<evidence type="ECO:0000313" key="3">
    <source>
        <dbReference type="Proteomes" id="UP001307889"/>
    </source>
</evidence>
<dbReference type="Proteomes" id="UP001307889">
    <property type="component" value="Chromosome 6"/>
</dbReference>
<proteinExistence type="predicted"/>
<feature type="compositionally biased region" description="Polar residues" evidence="1">
    <location>
        <begin position="18"/>
        <end position="29"/>
    </location>
</feature>
<reference evidence="2 3" key="1">
    <citation type="submission" date="2023-09" db="EMBL/GenBank/DDBJ databases">
        <title>Nesidiocoris tenuis whole genome shotgun sequence.</title>
        <authorList>
            <person name="Shibata T."/>
            <person name="Shimoda M."/>
            <person name="Kobayashi T."/>
            <person name="Uehara T."/>
        </authorList>
    </citation>
    <scope>NUCLEOTIDE SEQUENCE [LARGE SCALE GENOMIC DNA]</scope>
    <source>
        <strain evidence="2 3">Japan</strain>
    </source>
</reference>
<name>A0ABN7ATU1_9HEMI</name>
<protein>
    <submittedName>
        <fullName evidence="2">Uncharacterized protein</fullName>
    </submittedName>
</protein>
<organism evidence="2 3">
    <name type="scientific">Nesidiocoris tenuis</name>
    <dbReference type="NCBI Taxonomy" id="355587"/>
    <lineage>
        <taxon>Eukaryota</taxon>
        <taxon>Metazoa</taxon>
        <taxon>Ecdysozoa</taxon>
        <taxon>Arthropoda</taxon>
        <taxon>Hexapoda</taxon>
        <taxon>Insecta</taxon>
        <taxon>Pterygota</taxon>
        <taxon>Neoptera</taxon>
        <taxon>Paraneoptera</taxon>
        <taxon>Hemiptera</taxon>
        <taxon>Heteroptera</taxon>
        <taxon>Panheteroptera</taxon>
        <taxon>Cimicomorpha</taxon>
        <taxon>Miridae</taxon>
        <taxon>Dicyphina</taxon>
        <taxon>Nesidiocoris</taxon>
    </lineage>
</organism>
<feature type="region of interest" description="Disordered" evidence="1">
    <location>
        <begin position="1"/>
        <end position="37"/>
    </location>
</feature>
<sequence>MQKPRGAFPGNSRERETSLPSLSSAASEITTDRTERQKFQRGKVLRNICQLGCGEDSDWYLLRLVVR</sequence>
<dbReference type="EMBL" id="AP028914">
    <property type="protein sequence ID" value="BES95363.1"/>
    <property type="molecule type" value="Genomic_DNA"/>
</dbReference>
<accession>A0ABN7ATU1</accession>
<keyword evidence="3" id="KW-1185">Reference proteome</keyword>